<keyword evidence="1" id="KW-0479">Metal-binding</keyword>
<keyword evidence="6" id="KW-0863">Zinc-finger</keyword>
<dbReference type="EMBL" id="MU001517">
    <property type="protein sequence ID" value="KAF2437261.1"/>
    <property type="molecule type" value="Genomic_DNA"/>
</dbReference>
<feature type="compositionally biased region" description="Basic and acidic residues" evidence="7">
    <location>
        <begin position="140"/>
        <end position="159"/>
    </location>
</feature>
<dbReference type="Pfam" id="PF00096">
    <property type="entry name" value="zf-C2H2"/>
    <property type="match status" value="2"/>
</dbReference>
<dbReference type="PROSITE" id="PS00028">
    <property type="entry name" value="ZINC_FINGER_C2H2_1"/>
    <property type="match status" value="2"/>
</dbReference>
<dbReference type="Proteomes" id="UP000799764">
    <property type="component" value="Unassembled WGS sequence"/>
</dbReference>
<dbReference type="SMART" id="SM00066">
    <property type="entry name" value="GAL4"/>
    <property type="match status" value="1"/>
</dbReference>
<gene>
    <name evidence="10" type="ORF">P171DRAFT_492255</name>
</gene>
<evidence type="ECO:0000256" key="4">
    <source>
        <dbReference type="ARBA" id="ARBA00023163"/>
    </source>
</evidence>
<dbReference type="PROSITE" id="PS00463">
    <property type="entry name" value="ZN2_CY6_FUNGAL_1"/>
    <property type="match status" value="1"/>
</dbReference>
<evidence type="ECO:0000259" key="8">
    <source>
        <dbReference type="PROSITE" id="PS50048"/>
    </source>
</evidence>
<evidence type="ECO:0000256" key="3">
    <source>
        <dbReference type="ARBA" id="ARBA00023015"/>
    </source>
</evidence>
<evidence type="ECO:0000256" key="1">
    <source>
        <dbReference type="ARBA" id="ARBA00022723"/>
    </source>
</evidence>
<dbReference type="SUPFAM" id="SSF57667">
    <property type="entry name" value="beta-beta-alpha zinc fingers"/>
    <property type="match status" value="1"/>
</dbReference>
<keyword evidence="4" id="KW-0804">Transcription</keyword>
<dbReference type="PROSITE" id="PS50157">
    <property type="entry name" value="ZINC_FINGER_C2H2_2"/>
    <property type="match status" value="2"/>
</dbReference>
<dbReference type="Pfam" id="PF00172">
    <property type="entry name" value="Zn_clus"/>
    <property type="match status" value="1"/>
</dbReference>
<protein>
    <submittedName>
        <fullName evidence="10">Uncharacterized protein</fullName>
    </submittedName>
</protein>
<dbReference type="Gene3D" id="3.30.160.60">
    <property type="entry name" value="Classic Zinc Finger"/>
    <property type="match status" value="2"/>
</dbReference>
<keyword evidence="11" id="KW-1185">Reference proteome</keyword>
<keyword evidence="3" id="KW-0805">Transcription regulation</keyword>
<keyword evidence="2" id="KW-0862">Zinc</keyword>
<reference evidence="10" key="1">
    <citation type="journal article" date="2020" name="Stud. Mycol.">
        <title>101 Dothideomycetes genomes: a test case for predicting lifestyles and emergence of pathogens.</title>
        <authorList>
            <person name="Haridas S."/>
            <person name="Albert R."/>
            <person name="Binder M."/>
            <person name="Bloem J."/>
            <person name="Labutti K."/>
            <person name="Salamov A."/>
            <person name="Andreopoulos B."/>
            <person name="Baker S."/>
            <person name="Barry K."/>
            <person name="Bills G."/>
            <person name="Bluhm B."/>
            <person name="Cannon C."/>
            <person name="Castanera R."/>
            <person name="Culley D."/>
            <person name="Daum C."/>
            <person name="Ezra D."/>
            <person name="Gonzalez J."/>
            <person name="Henrissat B."/>
            <person name="Kuo A."/>
            <person name="Liang C."/>
            <person name="Lipzen A."/>
            <person name="Lutzoni F."/>
            <person name="Magnuson J."/>
            <person name="Mondo S."/>
            <person name="Nolan M."/>
            <person name="Ohm R."/>
            <person name="Pangilinan J."/>
            <person name="Park H.-J."/>
            <person name="Ramirez L."/>
            <person name="Alfaro M."/>
            <person name="Sun H."/>
            <person name="Tritt A."/>
            <person name="Yoshinaga Y."/>
            <person name="Zwiers L.-H."/>
            <person name="Turgeon B."/>
            <person name="Goodwin S."/>
            <person name="Spatafora J."/>
            <person name="Crous P."/>
            <person name="Grigoriev I."/>
        </authorList>
    </citation>
    <scope>NUCLEOTIDE SEQUENCE</scope>
    <source>
        <strain evidence="10">CBS 690.94</strain>
    </source>
</reference>
<feature type="domain" description="Zn(2)-C6 fungal-type" evidence="8">
    <location>
        <begin position="88"/>
        <end position="115"/>
    </location>
</feature>
<feature type="compositionally biased region" description="Polar residues" evidence="7">
    <location>
        <begin position="191"/>
        <end position="202"/>
    </location>
</feature>
<evidence type="ECO:0000256" key="2">
    <source>
        <dbReference type="ARBA" id="ARBA00022833"/>
    </source>
</evidence>
<keyword evidence="5" id="KW-0539">Nucleus</keyword>
<dbReference type="GO" id="GO:0008270">
    <property type="term" value="F:zinc ion binding"/>
    <property type="evidence" value="ECO:0007669"/>
    <property type="project" value="UniProtKB-KW"/>
</dbReference>
<dbReference type="AlphaFoldDB" id="A0A9P4P692"/>
<evidence type="ECO:0000256" key="5">
    <source>
        <dbReference type="ARBA" id="ARBA00023242"/>
    </source>
</evidence>
<dbReference type="InterPro" id="IPR036864">
    <property type="entry name" value="Zn2-C6_fun-type_DNA-bd_sf"/>
</dbReference>
<accession>A0A9P4P692</accession>
<dbReference type="InterPro" id="IPR013087">
    <property type="entry name" value="Znf_C2H2_type"/>
</dbReference>
<organism evidence="10 11">
    <name type="scientific">Karstenula rhodostoma CBS 690.94</name>
    <dbReference type="NCBI Taxonomy" id="1392251"/>
    <lineage>
        <taxon>Eukaryota</taxon>
        <taxon>Fungi</taxon>
        <taxon>Dikarya</taxon>
        <taxon>Ascomycota</taxon>
        <taxon>Pezizomycotina</taxon>
        <taxon>Dothideomycetes</taxon>
        <taxon>Pleosporomycetidae</taxon>
        <taxon>Pleosporales</taxon>
        <taxon>Massarineae</taxon>
        <taxon>Didymosphaeriaceae</taxon>
        <taxon>Karstenula</taxon>
    </lineage>
</organism>
<name>A0A9P4P692_9PLEO</name>
<feature type="region of interest" description="Disordered" evidence="7">
    <location>
        <begin position="120"/>
        <end position="162"/>
    </location>
</feature>
<evidence type="ECO:0000256" key="7">
    <source>
        <dbReference type="SAM" id="MobiDB-lite"/>
    </source>
</evidence>
<dbReference type="OrthoDB" id="40579at2759"/>
<comment type="caution">
    <text evidence="10">The sequence shown here is derived from an EMBL/GenBank/DDBJ whole genome shotgun (WGS) entry which is preliminary data.</text>
</comment>
<dbReference type="CDD" id="cd00067">
    <property type="entry name" value="GAL4"/>
    <property type="match status" value="1"/>
</dbReference>
<feature type="domain" description="C2H2-type" evidence="9">
    <location>
        <begin position="42"/>
        <end position="70"/>
    </location>
</feature>
<dbReference type="Gene3D" id="4.10.240.10">
    <property type="entry name" value="Zn(2)-C6 fungal-type DNA-binding domain"/>
    <property type="match status" value="1"/>
</dbReference>
<dbReference type="InterPro" id="IPR036236">
    <property type="entry name" value="Znf_C2H2_sf"/>
</dbReference>
<dbReference type="GO" id="GO:0000981">
    <property type="term" value="F:DNA-binding transcription factor activity, RNA polymerase II-specific"/>
    <property type="evidence" value="ECO:0007669"/>
    <property type="project" value="InterPro"/>
</dbReference>
<dbReference type="InterPro" id="IPR001138">
    <property type="entry name" value="Zn2Cys6_DnaBD"/>
</dbReference>
<dbReference type="PANTHER" id="PTHR47660">
    <property type="entry name" value="TRANSCRIPTION FACTOR WITH C2H2 AND ZN(2)-CYS(6) DNA BINDING DOMAIN (EUROFUNG)-RELATED-RELATED"/>
    <property type="match status" value="1"/>
</dbReference>
<proteinExistence type="predicted"/>
<feature type="compositionally biased region" description="Basic and acidic residues" evidence="7">
    <location>
        <begin position="120"/>
        <end position="133"/>
    </location>
</feature>
<feature type="region of interest" description="Disordered" evidence="7">
    <location>
        <begin position="180"/>
        <end position="202"/>
    </location>
</feature>
<dbReference type="PANTHER" id="PTHR47660:SF2">
    <property type="entry name" value="TRANSCRIPTION FACTOR WITH C2H2 AND ZN(2)-CYS(6) DNA BINDING DOMAIN (EUROFUNG)"/>
    <property type="match status" value="1"/>
</dbReference>
<dbReference type="SUPFAM" id="SSF57701">
    <property type="entry name" value="Zn2/Cys6 DNA-binding domain"/>
    <property type="match status" value="1"/>
</dbReference>
<evidence type="ECO:0000256" key="6">
    <source>
        <dbReference type="PROSITE-ProRule" id="PRU00042"/>
    </source>
</evidence>
<dbReference type="PROSITE" id="PS50048">
    <property type="entry name" value="ZN2_CY6_FUNGAL_2"/>
    <property type="match status" value="1"/>
</dbReference>
<dbReference type="SMART" id="SM00355">
    <property type="entry name" value="ZnF_C2H2"/>
    <property type="match status" value="2"/>
</dbReference>
<evidence type="ECO:0000313" key="11">
    <source>
        <dbReference type="Proteomes" id="UP000799764"/>
    </source>
</evidence>
<sequence>MPKPPSTSTSRGEVFCSYCGQGFKRDEHLERHILTHTNTRPFRCPECRVAFKRKDLLRRHYQSIHVPPPDDGDPFLTRTETVDRISIACLNCAQSKTKCDQQEPCGRCVKRKVTCERRPYRRSSYKDTPKQDARPPSVKASEKPIEEIRELSMPDKTEQSGEDGAEIMFRSPTSVAFADINAHNPVGTGGSSQSPKILTKSQDTGSSIAIPVANMLGQAADTLDLDTHMFTSSQLSVGINGSIFPEGPEISFLNTQFNVPVDDSYFNDALVDVYMLSASTDQTLSDSDWSLVQDDLQLKAWQTPVEPSAGGELHGIWPLFHCNPRVGPISTTSTKTNIAKLKVLENPAIWFMCTPPSSALVHAPLEENSPGIHPFHASTRDRLLAVTQQIWRMSRERVFATWSGDQQSVESHAWMDRIILLPPTNVLRHLLTRYIYQEHQRFHLFPAQDLSFSDSLLHSETKLMSGIRTLLMIAQATRSVNIPEGRDLSGGLVEVCRTVVQDAVDSDNEVQVNAEFLETSLCLLQLMQWSEDPWHMTTVLDMWEQHSKIIQNSFIAHETSHQVAIPADHQPSASGVASPDYGDTLNRVYYSWLAVDLELSLFHGVPPKLTVGSIAFEIPVVGNALHGMFLENWNGAAGFPTKGSLSQFERCHTSLTALFEAFKEGQLAESPNGLSVNSLRLLLHPLQTLSTHLHQCLIAFSSVQSPGRGPNSTMGLASKAFMDEVGTLLERWRRLCANTVSIMGSACPTLQGSLVLYHLMVLNNLVSFPEVERLARERSGAFRPSTPPRCTICVASTESLASLLFNCGQCLLVLRTMPSMTRPLWWAAAVYRVALVLSRVIIANNSTSSMTTLRFNTSLESNPSLDSNMVTLDQEYGPHAHEQDITLQRFLNRLQGTPVITKPDGTVMVLSSETDILDYCISMLDDHLVLESSSFASGVRLKLCVLRSRWRDGL</sequence>
<evidence type="ECO:0000259" key="9">
    <source>
        <dbReference type="PROSITE" id="PS50157"/>
    </source>
</evidence>
<feature type="domain" description="C2H2-type" evidence="9">
    <location>
        <begin position="14"/>
        <end position="41"/>
    </location>
</feature>
<evidence type="ECO:0000313" key="10">
    <source>
        <dbReference type="EMBL" id="KAF2437261.1"/>
    </source>
</evidence>